<dbReference type="Pfam" id="PF13537">
    <property type="entry name" value="GATase_7"/>
    <property type="match status" value="1"/>
</dbReference>
<dbReference type="InterPro" id="IPR001962">
    <property type="entry name" value="Asn_synthase"/>
</dbReference>
<dbReference type="PANTHER" id="PTHR43284:SF1">
    <property type="entry name" value="ASPARAGINE SYNTHETASE"/>
    <property type="match status" value="1"/>
</dbReference>
<feature type="binding site" evidence="10">
    <location>
        <begin position="384"/>
        <end position="385"/>
    </location>
    <ligand>
        <name>ATP</name>
        <dbReference type="ChEBI" id="CHEBI:30616"/>
    </ligand>
</feature>
<dbReference type="InterPro" id="IPR017535">
    <property type="entry name" value="Asparagine_synth"/>
</dbReference>
<keyword evidence="7 9" id="KW-0315">Glutamine amidotransferase</keyword>
<evidence type="ECO:0000256" key="8">
    <source>
        <dbReference type="ARBA" id="ARBA00048741"/>
    </source>
</evidence>
<dbReference type="GO" id="GO:0005829">
    <property type="term" value="C:cytosol"/>
    <property type="evidence" value="ECO:0007669"/>
    <property type="project" value="TreeGrafter"/>
</dbReference>
<comment type="catalytic activity">
    <reaction evidence="8">
        <text>L-aspartate + L-glutamine + ATP + H2O = L-asparagine + L-glutamate + AMP + diphosphate + H(+)</text>
        <dbReference type="Rhea" id="RHEA:12228"/>
        <dbReference type="ChEBI" id="CHEBI:15377"/>
        <dbReference type="ChEBI" id="CHEBI:15378"/>
        <dbReference type="ChEBI" id="CHEBI:29985"/>
        <dbReference type="ChEBI" id="CHEBI:29991"/>
        <dbReference type="ChEBI" id="CHEBI:30616"/>
        <dbReference type="ChEBI" id="CHEBI:33019"/>
        <dbReference type="ChEBI" id="CHEBI:58048"/>
        <dbReference type="ChEBI" id="CHEBI:58359"/>
        <dbReference type="ChEBI" id="CHEBI:456215"/>
        <dbReference type="EC" id="6.3.5.4"/>
    </reaction>
</comment>
<dbReference type="AlphaFoldDB" id="A0A9Q9P9U0"/>
<dbReference type="SUPFAM" id="SSF56235">
    <property type="entry name" value="N-terminal nucleophile aminohydrolases (Ntn hydrolases)"/>
    <property type="match status" value="1"/>
</dbReference>
<dbReference type="EC" id="6.3.5.4" evidence="3"/>
<comment type="pathway">
    <text evidence="1">Amino-acid biosynthesis; L-asparagine biosynthesis; L-asparagine from L-aspartate (L-Gln route): step 1/1.</text>
</comment>
<dbReference type="PIRSF" id="PIRSF001589">
    <property type="entry name" value="Asn_synthetase_glu-h"/>
    <property type="match status" value="1"/>
</dbReference>
<dbReference type="EMBL" id="CP106879">
    <property type="protein sequence ID" value="UYC81437.1"/>
    <property type="molecule type" value="Genomic_DNA"/>
</dbReference>
<dbReference type="PANTHER" id="PTHR43284">
    <property type="entry name" value="ASPARAGINE SYNTHETASE (GLUTAMINE-HYDROLYZING)"/>
    <property type="match status" value="1"/>
</dbReference>
<evidence type="ECO:0000256" key="9">
    <source>
        <dbReference type="PIRSR" id="PIRSR001589-1"/>
    </source>
</evidence>
<keyword evidence="9" id="KW-0028">Amino-acid biosynthesis</keyword>
<name>A0A9Q9P9U0_9MICO</name>
<dbReference type="InterPro" id="IPR006426">
    <property type="entry name" value="Asn_synth_AEB"/>
</dbReference>
<comment type="similarity">
    <text evidence="2">Belongs to the asparagine synthetase family.</text>
</comment>
<dbReference type="Pfam" id="PF00733">
    <property type="entry name" value="Asn_synthase"/>
    <property type="match status" value="1"/>
</dbReference>
<dbReference type="CDD" id="cd01991">
    <property type="entry name" value="Asn_synthase_B_C"/>
    <property type="match status" value="1"/>
</dbReference>
<protein>
    <recommendedName>
        <fullName evidence="3">asparagine synthase (glutamine-hydrolyzing)</fullName>
        <ecNumber evidence="3">6.3.5.4</ecNumber>
    </recommendedName>
</protein>
<gene>
    <name evidence="12" type="ORF">OE229_02955</name>
</gene>
<evidence type="ECO:0000256" key="2">
    <source>
        <dbReference type="ARBA" id="ARBA00005752"/>
    </source>
</evidence>
<dbReference type="InterPro" id="IPR033738">
    <property type="entry name" value="AsnB_N"/>
</dbReference>
<dbReference type="InterPro" id="IPR014729">
    <property type="entry name" value="Rossmann-like_a/b/a_fold"/>
</dbReference>
<sequence>MCGLAGEIRFDGRAPDVGAVARMTGCMTHRGPDGDGLWARGPVALGHRRLSIVDLSTAGAQPMVLAEAGLTIAYNGMVYNYRQLRDELHGKGHRFASTSDTEVIALAYAEWGTAFVDHLIGMFAIAIWEHGSGRLVLARDRLGIKPLYVAPVPGGLRFASSLPAILAGDAGSGGNGSASGTGTKEVDTSIDPVAFASYMSFHSIVPAPRTILAGVGKLPPATVRVIEPDGTAHDTVYWEPRFERDPARADWSERDWEQAFIGSLRTAVERRMVADVPVGVLLSGGIDSSLVVGLLAEAGQQDLATFSIGFEAAGGESGDEFEYSDQVAEHFGTDHHRIHIPSSRLLDGIDGAVAAMSEPMVSHDCVAFYLLSQEVSQHVKVVQSGQGADEVLAGYDWYPPLADVPRDQAAEAYRSVFMDRRWPALQGLLGERWKSDDDTPSAFVDRQFARPGAETSVDAALRSDTTIMLVDDPVKRVDNMTMAWGLEARVPFLDHEFVELAAAIPPSMKLTDGGKGVMKRASRGIVPDAVIDRSKGSFPVPAIRQLEGPYLERVRDALHAPEARERGLFDPATVERMLQDPNSTRTAIGANALWQLGLIEMWLQQQGVR</sequence>
<dbReference type="GO" id="GO:0005524">
    <property type="term" value="F:ATP binding"/>
    <property type="evidence" value="ECO:0007669"/>
    <property type="project" value="UniProtKB-KW"/>
</dbReference>
<dbReference type="Gene3D" id="3.40.50.620">
    <property type="entry name" value="HUPs"/>
    <property type="match status" value="1"/>
</dbReference>
<keyword evidence="5 10" id="KW-0067">ATP-binding</keyword>
<keyword evidence="4 10" id="KW-0547">Nucleotide-binding</keyword>
<accession>A0A9Q9P9U0</accession>
<evidence type="ECO:0000256" key="1">
    <source>
        <dbReference type="ARBA" id="ARBA00005187"/>
    </source>
</evidence>
<dbReference type="InterPro" id="IPR029055">
    <property type="entry name" value="Ntn_hydrolases_N"/>
</dbReference>
<feature type="binding site" evidence="10">
    <location>
        <position position="100"/>
    </location>
    <ligand>
        <name>L-glutamine</name>
        <dbReference type="ChEBI" id="CHEBI:58359"/>
    </ligand>
</feature>
<evidence type="ECO:0000256" key="7">
    <source>
        <dbReference type="ARBA" id="ARBA00022962"/>
    </source>
</evidence>
<keyword evidence="6 9" id="KW-0061">Asparagine biosynthesis</keyword>
<dbReference type="SUPFAM" id="SSF52402">
    <property type="entry name" value="Adenine nucleotide alpha hydrolases-like"/>
    <property type="match status" value="1"/>
</dbReference>
<dbReference type="Proteomes" id="UP001062223">
    <property type="component" value="Chromosome"/>
</dbReference>
<dbReference type="Gene3D" id="3.60.20.10">
    <property type="entry name" value="Glutamine Phosphoribosylpyrophosphate, subunit 1, domain 1"/>
    <property type="match status" value="1"/>
</dbReference>
<evidence type="ECO:0000313" key="12">
    <source>
        <dbReference type="EMBL" id="UYC81437.1"/>
    </source>
</evidence>
<feature type="active site" description="For GATase activity" evidence="9">
    <location>
        <position position="2"/>
    </location>
</feature>
<feature type="binding site" evidence="10">
    <location>
        <position position="281"/>
    </location>
    <ligand>
        <name>ATP</name>
        <dbReference type="ChEBI" id="CHEBI:30616"/>
    </ligand>
</feature>
<evidence type="ECO:0000256" key="10">
    <source>
        <dbReference type="PIRSR" id="PIRSR001589-2"/>
    </source>
</evidence>
<reference evidence="12" key="1">
    <citation type="submission" date="2022-09" db="EMBL/GenBank/DDBJ databases">
        <title>Taxonomy of Curtobacterium flaccumfaciens.</title>
        <authorList>
            <person name="Osdaghi E."/>
            <person name="Taghavi S.M."/>
            <person name="Hamidizade M."/>
            <person name="Abachi H."/>
            <person name="Fazliarab A."/>
            <person name="Baeyen S."/>
            <person name="Portier P."/>
            <person name="Van Vaerenbergh J."/>
            <person name="Jacques M.-A."/>
        </authorList>
    </citation>
    <scope>NUCLEOTIDE SEQUENCE</scope>
    <source>
        <strain evidence="12">AGQB46</strain>
    </source>
</reference>
<feature type="binding site" evidence="10">
    <location>
        <position position="308"/>
    </location>
    <ligand>
        <name>ATP</name>
        <dbReference type="ChEBI" id="CHEBI:30616"/>
    </ligand>
</feature>
<evidence type="ECO:0000313" key="13">
    <source>
        <dbReference type="Proteomes" id="UP001062223"/>
    </source>
</evidence>
<dbReference type="CDD" id="cd00712">
    <property type="entry name" value="AsnB"/>
    <property type="match status" value="1"/>
</dbReference>
<dbReference type="NCBIfam" id="TIGR01536">
    <property type="entry name" value="asn_synth_AEB"/>
    <property type="match status" value="1"/>
</dbReference>
<dbReference type="KEGG" id="cpoi:OE229_02955"/>
<proteinExistence type="inferred from homology"/>
<dbReference type="NCBIfam" id="TIGR03104">
    <property type="entry name" value="trio_amidotrans"/>
    <property type="match status" value="1"/>
</dbReference>
<dbReference type="PROSITE" id="PS51278">
    <property type="entry name" value="GATASE_TYPE_2"/>
    <property type="match status" value="1"/>
</dbReference>
<feature type="domain" description="Glutamine amidotransferase type-2" evidence="11">
    <location>
        <begin position="2"/>
        <end position="229"/>
    </location>
</feature>
<dbReference type="RefSeq" id="WP_262139662.1">
    <property type="nucleotide sequence ID" value="NZ_CP106879.1"/>
</dbReference>
<evidence type="ECO:0000256" key="3">
    <source>
        <dbReference type="ARBA" id="ARBA00012737"/>
    </source>
</evidence>
<evidence type="ECO:0000259" key="11">
    <source>
        <dbReference type="PROSITE" id="PS51278"/>
    </source>
</evidence>
<evidence type="ECO:0000256" key="6">
    <source>
        <dbReference type="ARBA" id="ARBA00022888"/>
    </source>
</evidence>
<dbReference type="GO" id="GO:0006529">
    <property type="term" value="P:asparagine biosynthetic process"/>
    <property type="evidence" value="ECO:0007669"/>
    <property type="project" value="UniProtKB-KW"/>
</dbReference>
<dbReference type="InterPro" id="IPR051786">
    <property type="entry name" value="ASN_synthetase/amidase"/>
</dbReference>
<dbReference type="InterPro" id="IPR017932">
    <property type="entry name" value="GATase_2_dom"/>
</dbReference>
<evidence type="ECO:0000256" key="5">
    <source>
        <dbReference type="ARBA" id="ARBA00022840"/>
    </source>
</evidence>
<dbReference type="GO" id="GO:0004066">
    <property type="term" value="F:asparagine synthase (glutamine-hydrolyzing) activity"/>
    <property type="evidence" value="ECO:0007669"/>
    <property type="project" value="UniProtKB-EC"/>
</dbReference>
<evidence type="ECO:0000256" key="4">
    <source>
        <dbReference type="ARBA" id="ARBA00022741"/>
    </source>
</evidence>
<organism evidence="12 13">
    <name type="scientific">Curtobacterium poinsettiae</name>
    <dbReference type="NCBI Taxonomy" id="159612"/>
    <lineage>
        <taxon>Bacteria</taxon>
        <taxon>Bacillati</taxon>
        <taxon>Actinomycetota</taxon>
        <taxon>Actinomycetes</taxon>
        <taxon>Micrococcales</taxon>
        <taxon>Microbacteriaceae</taxon>
        <taxon>Curtobacterium</taxon>
    </lineage>
</organism>